<feature type="transmembrane region" description="Helical" evidence="1">
    <location>
        <begin position="61"/>
        <end position="79"/>
    </location>
</feature>
<feature type="domain" description="DUF112" evidence="2">
    <location>
        <begin position="20"/>
        <end position="446"/>
    </location>
</feature>
<feature type="transmembrane region" description="Helical" evidence="1">
    <location>
        <begin position="362"/>
        <end position="385"/>
    </location>
</feature>
<dbReference type="Pfam" id="PF01970">
    <property type="entry name" value="TctA"/>
    <property type="match status" value="1"/>
</dbReference>
<sequence length="508" mass="53450">MEIITYLLNGFAIAFQWHNILFALIGVIIGTAVGVLPGIGPMSGVALLIPVTATMTSGMPTEAAAASSIILLAGVYYGAMYGGSTTSILINTPGESSSVVTTLDGYQMAKQGRAGAALSIAAIGSFVAGIISLIGLILLAKPLSNIALQFGPAEYFSLMLLGLCAVSGLAGKSMTKALIMTVVGLMLGTIGIDTVSGIARFTYDQPVLYGGLEFLTIAVGLFALGEVFKTILEKSDSTQPIAKIKRILPTKQDLKDSAIPITRGSLMGFFIGVLPGAGASIASFFSYITEKKFSKNPDSFGKGNIAGVAGPESANNAASGGAMIPLLTLGIPGSGTTAILMGAFIMYNVQPGPLLFDDHPDIAWGLIASMFIGNLFLLILNMPLVKVFAKVVQTPPKYLLPIIIAISFFGVYAVQYNTFDLYLLLACGFLGYLFSKHDYPVAPLVLALVLGPMMENNMRRALTISNGDWKIFITQPLSLIFIVIAVAWILVPIILKLIGRKVIVTDEG</sequence>
<dbReference type="Proteomes" id="UP000219252">
    <property type="component" value="Unassembled WGS sequence"/>
</dbReference>
<keyword evidence="1" id="KW-0472">Membrane</keyword>
<feature type="transmembrane region" description="Helical" evidence="1">
    <location>
        <begin position="177"/>
        <end position="195"/>
    </location>
</feature>
<accession>A0A285U3Z4</accession>
<evidence type="ECO:0000259" key="2">
    <source>
        <dbReference type="Pfam" id="PF01970"/>
    </source>
</evidence>
<dbReference type="EMBL" id="OBQC01000001">
    <property type="protein sequence ID" value="SOC35236.1"/>
    <property type="molecule type" value="Genomic_DNA"/>
</dbReference>
<evidence type="ECO:0000313" key="3">
    <source>
        <dbReference type="EMBL" id="SOC35236.1"/>
    </source>
</evidence>
<reference evidence="4" key="1">
    <citation type="submission" date="2017-08" db="EMBL/GenBank/DDBJ databases">
        <authorList>
            <person name="Varghese N."/>
            <person name="Submissions S."/>
        </authorList>
    </citation>
    <scope>NUCLEOTIDE SEQUENCE [LARGE SCALE GENOMIC DNA]</scope>
    <source>
        <strain evidence="4">JC23</strain>
    </source>
</reference>
<feature type="transmembrane region" description="Helical" evidence="1">
    <location>
        <begin position="326"/>
        <end position="347"/>
    </location>
</feature>
<evidence type="ECO:0000256" key="1">
    <source>
        <dbReference type="SAM" id="Phobius"/>
    </source>
</evidence>
<feature type="transmembrane region" description="Helical" evidence="1">
    <location>
        <begin position="397"/>
        <end position="415"/>
    </location>
</feature>
<dbReference type="AlphaFoldDB" id="A0A285U3Z4"/>
<keyword evidence="4" id="KW-1185">Reference proteome</keyword>
<feature type="transmembrane region" description="Helical" evidence="1">
    <location>
        <begin position="266"/>
        <end position="288"/>
    </location>
</feature>
<name>A0A285U3Z4_9BACL</name>
<dbReference type="PANTHER" id="PTHR35342">
    <property type="entry name" value="TRICARBOXYLIC TRANSPORT PROTEIN"/>
    <property type="match status" value="1"/>
</dbReference>
<feature type="transmembrane region" description="Helical" evidence="1">
    <location>
        <begin position="116"/>
        <end position="140"/>
    </location>
</feature>
<feature type="transmembrane region" description="Helical" evidence="1">
    <location>
        <begin position="421"/>
        <end position="450"/>
    </location>
</feature>
<keyword evidence="1" id="KW-0812">Transmembrane</keyword>
<proteinExistence type="predicted"/>
<organism evidence="3 4">
    <name type="scientific">Ureibacillus acetophenoni</name>
    <dbReference type="NCBI Taxonomy" id="614649"/>
    <lineage>
        <taxon>Bacteria</taxon>
        <taxon>Bacillati</taxon>
        <taxon>Bacillota</taxon>
        <taxon>Bacilli</taxon>
        <taxon>Bacillales</taxon>
        <taxon>Caryophanaceae</taxon>
        <taxon>Ureibacillus</taxon>
    </lineage>
</organism>
<dbReference type="OrthoDB" id="9781349at2"/>
<evidence type="ECO:0000313" key="4">
    <source>
        <dbReference type="Proteomes" id="UP000219252"/>
    </source>
</evidence>
<feature type="transmembrane region" description="Helical" evidence="1">
    <location>
        <begin position="471"/>
        <end position="495"/>
    </location>
</feature>
<protein>
    <submittedName>
        <fullName evidence="3">Putative tricarboxylic transport membrane protein</fullName>
    </submittedName>
</protein>
<feature type="transmembrane region" description="Helical" evidence="1">
    <location>
        <begin position="20"/>
        <end position="49"/>
    </location>
</feature>
<feature type="transmembrane region" description="Helical" evidence="1">
    <location>
        <begin position="207"/>
        <end position="225"/>
    </location>
</feature>
<dbReference type="RefSeq" id="WP_097147875.1">
    <property type="nucleotide sequence ID" value="NZ_OBQC01000001.1"/>
</dbReference>
<dbReference type="PANTHER" id="PTHR35342:SF5">
    <property type="entry name" value="TRICARBOXYLIC TRANSPORT PROTEIN"/>
    <property type="match status" value="1"/>
</dbReference>
<keyword evidence="1" id="KW-1133">Transmembrane helix</keyword>
<gene>
    <name evidence="3" type="ORF">SAMN05877842_101324</name>
</gene>
<dbReference type="InterPro" id="IPR002823">
    <property type="entry name" value="DUF112_TM"/>
</dbReference>